<dbReference type="Proteomes" id="UP000028582">
    <property type="component" value="Unassembled WGS sequence"/>
</dbReference>
<dbReference type="EMBL" id="ANJA01003682">
    <property type="protein sequence ID" value="ETO62021.1"/>
    <property type="molecule type" value="Genomic_DNA"/>
</dbReference>
<reference evidence="1 2" key="1">
    <citation type="submission" date="2013-11" db="EMBL/GenBank/DDBJ databases">
        <title>The Genome Sequence of Phytophthora parasitica P1976.</title>
        <authorList>
            <consortium name="The Broad Institute Genomics Platform"/>
            <person name="Russ C."/>
            <person name="Tyler B."/>
            <person name="Panabieres F."/>
            <person name="Shan W."/>
            <person name="Tripathy S."/>
            <person name="Grunwald N."/>
            <person name="Machado M."/>
            <person name="Johnson C.S."/>
            <person name="Walker B."/>
            <person name="Young S."/>
            <person name="Zeng Q."/>
            <person name="Gargeya S."/>
            <person name="Fitzgerald M."/>
            <person name="Haas B."/>
            <person name="Abouelleil A."/>
            <person name="Allen A.W."/>
            <person name="Alvarado L."/>
            <person name="Arachchi H.M."/>
            <person name="Berlin A.M."/>
            <person name="Chapman S.B."/>
            <person name="Gainer-Dewar J."/>
            <person name="Goldberg J."/>
            <person name="Griggs A."/>
            <person name="Gujja S."/>
            <person name="Hansen M."/>
            <person name="Howarth C."/>
            <person name="Imamovic A."/>
            <person name="Ireland A."/>
            <person name="Larimer J."/>
            <person name="McCowan C."/>
            <person name="Murphy C."/>
            <person name="Pearson M."/>
            <person name="Poon T.W."/>
            <person name="Priest M."/>
            <person name="Roberts A."/>
            <person name="Saif S."/>
            <person name="Shea T."/>
            <person name="Sisk P."/>
            <person name="Sykes S."/>
            <person name="Wortman J."/>
            <person name="Nusbaum C."/>
            <person name="Birren B."/>
        </authorList>
    </citation>
    <scope>NUCLEOTIDE SEQUENCE [LARGE SCALE GENOMIC DNA]</scope>
    <source>
        <strain evidence="1 2">P1976</strain>
    </source>
</reference>
<evidence type="ECO:0000313" key="1">
    <source>
        <dbReference type="EMBL" id="ETO62021.1"/>
    </source>
</evidence>
<dbReference type="AlphaFoldDB" id="A0A080Z5W0"/>
<proteinExistence type="predicted"/>
<comment type="caution">
    <text evidence="1">The sequence shown here is derived from an EMBL/GenBank/DDBJ whole genome shotgun (WGS) entry which is preliminary data.</text>
</comment>
<name>A0A080Z5W0_PHYNI</name>
<evidence type="ECO:0000313" key="2">
    <source>
        <dbReference type="Proteomes" id="UP000028582"/>
    </source>
</evidence>
<accession>A0A080Z5W0</accession>
<gene>
    <name evidence="1" type="ORF">F444_20036</name>
</gene>
<organism evidence="1 2">
    <name type="scientific">Phytophthora nicotianae P1976</name>
    <dbReference type="NCBI Taxonomy" id="1317066"/>
    <lineage>
        <taxon>Eukaryota</taxon>
        <taxon>Sar</taxon>
        <taxon>Stramenopiles</taxon>
        <taxon>Oomycota</taxon>
        <taxon>Peronosporomycetes</taxon>
        <taxon>Peronosporales</taxon>
        <taxon>Peronosporaceae</taxon>
        <taxon>Phytophthora</taxon>
    </lineage>
</organism>
<sequence length="69" mass="7659">MERNTPSGSLLVFKRAVPTSYSEHLAEKIDAAVLRAAMAGRLDAVKWLTERCAFCNFSQIIEMTAKQGQ</sequence>
<protein>
    <submittedName>
        <fullName evidence="1">Uncharacterized protein</fullName>
    </submittedName>
</protein>